<protein>
    <submittedName>
        <fullName evidence="1">Uncharacterized protein</fullName>
    </submittedName>
</protein>
<evidence type="ECO:0000313" key="2">
    <source>
        <dbReference type="Proteomes" id="UP001164746"/>
    </source>
</evidence>
<name>A0ABY7FFU3_MYAAR</name>
<sequence length="116" mass="13161">METIGLHSDQVPWARAVRVIKSRIVDVGQLEDAINQNELLPPEVVHGHGAIWLIYVASREHTAGTFPRLLPDVEMSNCTRYREQSKGNSGNYKHCQSTGTTRAPQYMGWAHLSEWY</sequence>
<organism evidence="1 2">
    <name type="scientific">Mya arenaria</name>
    <name type="common">Soft-shell clam</name>
    <dbReference type="NCBI Taxonomy" id="6604"/>
    <lineage>
        <taxon>Eukaryota</taxon>
        <taxon>Metazoa</taxon>
        <taxon>Spiralia</taxon>
        <taxon>Lophotrochozoa</taxon>
        <taxon>Mollusca</taxon>
        <taxon>Bivalvia</taxon>
        <taxon>Autobranchia</taxon>
        <taxon>Heteroconchia</taxon>
        <taxon>Euheterodonta</taxon>
        <taxon>Imparidentia</taxon>
        <taxon>Neoheterodontei</taxon>
        <taxon>Myida</taxon>
        <taxon>Myoidea</taxon>
        <taxon>Myidae</taxon>
        <taxon>Mya</taxon>
    </lineage>
</organism>
<dbReference type="EMBL" id="CP111022">
    <property type="protein sequence ID" value="WAR19872.1"/>
    <property type="molecule type" value="Genomic_DNA"/>
</dbReference>
<dbReference type="Proteomes" id="UP001164746">
    <property type="component" value="Chromosome 11"/>
</dbReference>
<accession>A0ABY7FFU3</accession>
<keyword evidence="2" id="KW-1185">Reference proteome</keyword>
<proteinExistence type="predicted"/>
<gene>
    <name evidence="1" type="ORF">MAR_001710</name>
</gene>
<reference evidence="1" key="1">
    <citation type="submission" date="2022-11" db="EMBL/GenBank/DDBJ databases">
        <title>Centuries of genome instability and evolution in soft-shell clam transmissible cancer (bioRxiv).</title>
        <authorList>
            <person name="Hart S.F.M."/>
            <person name="Yonemitsu M.A."/>
            <person name="Giersch R.M."/>
            <person name="Beal B.F."/>
            <person name="Arriagada G."/>
            <person name="Davis B.W."/>
            <person name="Ostrander E.A."/>
            <person name="Goff S.P."/>
            <person name="Metzger M.J."/>
        </authorList>
    </citation>
    <scope>NUCLEOTIDE SEQUENCE</scope>
    <source>
        <strain evidence="1">MELC-2E11</strain>
        <tissue evidence="1">Siphon/mantle</tissue>
    </source>
</reference>
<feature type="non-terminal residue" evidence="1">
    <location>
        <position position="116"/>
    </location>
</feature>
<evidence type="ECO:0000313" key="1">
    <source>
        <dbReference type="EMBL" id="WAR19872.1"/>
    </source>
</evidence>